<name>A0ABY6CPY9_9BACT</name>
<feature type="domain" description="Lipid/polyisoprenoid-binding YceI-like" evidence="1">
    <location>
        <begin position="19"/>
        <end position="175"/>
    </location>
</feature>
<dbReference type="InterPro" id="IPR036761">
    <property type="entry name" value="TTHA0802/YceI-like_sf"/>
</dbReference>
<dbReference type="PANTHER" id="PTHR34406:SF1">
    <property type="entry name" value="PROTEIN YCEI"/>
    <property type="match status" value="1"/>
</dbReference>
<dbReference type="Gene3D" id="2.40.128.110">
    <property type="entry name" value="Lipid/polyisoprenoid-binding, YceI-like"/>
    <property type="match status" value="1"/>
</dbReference>
<accession>A0ABY6CPY9</accession>
<sequence length="176" mass="19088">MKIILTSLLVFALTIDQWQFKADPAKSTLVVQGTSSVHDWESVAEVFSVTGTMNDTEVTNLDVSVSVKSIKSGKSIMDDKTYEALKADKHPKIYFKAETLKVVNGHVKGDGTLTIAGKSKRITIDAASQSTTGGYKISGVVTLKMSEYGVTPPTAMFGTMQTGDQVTIQYQFLLIK</sequence>
<evidence type="ECO:0000313" key="3">
    <source>
        <dbReference type="Proteomes" id="UP001065174"/>
    </source>
</evidence>
<evidence type="ECO:0000313" key="2">
    <source>
        <dbReference type="EMBL" id="UXP32591.1"/>
    </source>
</evidence>
<evidence type="ECO:0000259" key="1">
    <source>
        <dbReference type="SMART" id="SM00867"/>
    </source>
</evidence>
<dbReference type="SUPFAM" id="SSF101874">
    <property type="entry name" value="YceI-like"/>
    <property type="match status" value="1"/>
</dbReference>
<gene>
    <name evidence="2" type="ORF">N6H18_01220</name>
</gene>
<organism evidence="2 3">
    <name type="scientific">Reichenbachiella agarivorans</name>
    <dbReference type="NCBI Taxonomy" id="2979464"/>
    <lineage>
        <taxon>Bacteria</taxon>
        <taxon>Pseudomonadati</taxon>
        <taxon>Bacteroidota</taxon>
        <taxon>Cytophagia</taxon>
        <taxon>Cytophagales</taxon>
        <taxon>Reichenbachiellaceae</taxon>
        <taxon>Reichenbachiella</taxon>
    </lineage>
</organism>
<reference evidence="2" key="1">
    <citation type="submission" date="2022-09" db="EMBL/GenBank/DDBJ databases">
        <title>Comparative genomics and taxonomic characterization of three novel marine species of genus Reichenbachiella exhibiting antioxidant and polysaccharide degradation activities.</title>
        <authorList>
            <person name="Muhammad N."/>
            <person name="Lee Y.-J."/>
            <person name="Ko J."/>
            <person name="Kim S.-G."/>
        </authorList>
    </citation>
    <scope>NUCLEOTIDE SEQUENCE</scope>
    <source>
        <strain evidence="2">BKB1-1</strain>
    </source>
</reference>
<dbReference type="Pfam" id="PF04264">
    <property type="entry name" value="YceI"/>
    <property type="match status" value="1"/>
</dbReference>
<dbReference type="RefSeq" id="WP_262310026.1">
    <property type="nucleotide sequence ID" value="NZ_CP106679.1"/>
</dbReference>
<protein>
    <submittedName>
        <fullName evidence="2">YceI family protein</fullName>
    </submittedName>
</protein>
<dbReference type="Proteomes" id="UP001065174">
    <property type="component" value="Chromosome"/>
</dbReference>
<dbReference type="InterPro" id="IPR007372">
    <property type="entry name" value="Lipid/polyisoprenoid-bd_YceI"/>
</dbReference>
<keyword evidence="3" id="KW-1185">Reference proteome</keyword>
<dbReference type="PANTHER" id="PTHR34406">
    <property type="entry name" value="PROTEIN YCEI"/>
    <property type="match status" value="1"/>
</dbReference>
<dbReference type="SMART" id="SM00867">
    <property type="entry name" value="YceI"/>
    <property type="match status" value="1"/>
</dbReference>
<dbReference type="EMBL" id="CP106679">
    <property type="protein sequence ID" value="UXP32591.1"/>
    <property type="molecule type" value="Genomic_DNA"/>
</dbReference>
<proteinExistence type="predicted"/>